<feature type="region of interest" description="Disordered" evidence="3">
    <location>
        <begin position="59"/>
        <end position="86"/>
    </location>
</feature>
<evidence type="ECO:0000256" key="1">
    <source>
        <dbReference type="ARBA" id="ARBA00022737"/>
    </source>
</evidence>
<dbReference type="Gene3D" id="1.25.40.10">
    <property type="entry name" value="Tetratricopeptide repeat domain"/>
    <property type="match status" value="2"/>
</dbReference>
<dbReference type="Pfam" id="PF01535">
    <property type="entry name" value="PPR"/>
    <property type="match status" value="1"/>
</dbReference>
<proteinExistence type="predicted"/>
<dbReference type="PANTHER" id="PTHR47933:SF40">
    <property type="entry name" value="PENTATRICOPEPTIDE REPEAT-CONTAINING PROTEIN 1, MITOCHONDRIAL-RELATED"/>
    <property type="match status" value="1"/>
</dbReference>
<evidence type="ECO:0000313" key="4">
    <source>
        <dbReference type="EMBL" id="KAG2374136.1"/>
    </source>
</evidence>
<organism evidence="4 6">
    <name type="scientific">Naegleria lovaniensis</name>
    <name type="common">Amoeba</name>
    <dbReference type="NCBI Taxonomy" id="51637"/>
    <lineage>
        <taxon>Eukaryota</taxon>
        <taxon>Discoba</taxon>
        <taxon>Heterolobosea</taxon>
        <taxon>Tetramitia</taxon>
        <taxon>Eutetramitia</taxon>
        <taxon>Vahlkampfiidae</taxon>
        <taxon>Naegleria</taxon>
    </lineage>
</organism>
<name>A0AA88KFJ7_NAELO</name>
<keyword evidence="1" id="KW-0677">Repeat</keyword>
<dbReference type="PANTHER" id="PTHR47933">
    <property type="entry name" value="PENTATRICOPEPTIDE REPEAT-CONTAINING PROTEIN 1, MITOCHONDRIAL"/>
    <property type="match status" value="1"/>
</dbReference>
<feature type="compositionally biased region" description="Basic residues" evidence="3">
    <location>
        <begin position="67"/>
        <end position="76"/>
    </location>
</feature>
<evidence type="ECO:0000313" key="6">
    <source>
        <dbReference type="Proteomes" id="UP000816034"/>
    </source>
</evidence>
<dbReference type="PROSITE" id="PS51375">
    <property type="entry name" value="PPR"/>
    <property type="match status" value="1"/>
</dbReference>
<dbReference type="InterPro" id="IPR002885">
    <property type="entry name" value="PPR_rpt"/>
</dbReference>
<protein>
    <submittedName>
        <fullName evidence="4">Uncharacterized protein</fullName>
    </submittedName>
</protein>
<gene>
    <name evidence="5" type="ORF">C9374_004413</name>
    <name evidence="4" type="ORF">C9374_011215</name>
</gene>
<dbReference type="EMBL" id="PYSW02000021">
    <property type="protein sequence ID" value="KAG2383076.1"/>
    <property type="molecule type" value="Genomic_DNA"/>
</dbReference>
<dbReference type="Proteomes" id="UP000816034">
    <property type="component" value="Unassembled WGS sequence"/>
</dbReference>
<dbReference type="GeneID" id="68096868"/>
<evidence type="ECO:0000313" key="5">
    <source>
        <dbReference type="EMBL" id="KAG2383076.1"/>
    </source>
</evidence>
<feature type="repeat" description="PPR" evidence="2">
    <location>
        <begin position="532"/>
        <end position="566"/>
    </location>
</feature>
<dbReference type="InterPro" id="IPR051240">
    <property type="entry name" value="Mito_RNA-Proc/Resp"/>
</dbReference>
<dbReference type="RefSeq" id="XP_044548755.1">
    <property type="nucleotide sequence ID" value="XM_044694050.1"/>
</dbReference>
<comment type="caution">
    <text evidence="4">The sequence shown here is derived from an EMBL/GenBank/DDBJ whole genome shotgun (WGS) entry which is preliminary data.</text>
</comment>
<keyword evidence="6" id="KW-1185">Reference proteome</keyword>
<reference evidence="4" key="2">
    <citation type="submission" date="2020-04" db="EMBL/GenBank/DDBJ databases">
        <authorList>
            <person name="Liechti N."/>
            <person name="Schuerch N."/>
            <person name="Bruggmann R."/>
            <person name="Wittwer M."/>
        </authorList>
    </citation>
    <scope>NUCLEOTIDE SEQUENCE</scope>
    <source>
        <strain evidence="4">ATCC 30569</strain>
    </source>
</reference>
<evidence type="ECO:0000256" key="2">
    <source>
        <dbReference type="PROSITE-ProRule" id="PRU00708"/>
    </source>
</evidence>
<dbReference type="InterPro" id="IPR011990">
    <property type="entry name" value="TPR-like_helical_dom_sf"/>
</dbReference>
<reference evidence="4 6" key="1">
    <citation type="journal article" date="2018" name="BMC Genomics">
        <title>The genome of Naegleria lovaniensis, the basis for a comparative approach to unravel pathogenicity factors of the human pathogenic amoeba N. fowleri.</title>
        <authorList>
            <person name="Liechti N."/>
            <person name="Schurch N."/>
            <person name="Bruggmann R."/>
            <person name="Wittwer M."/>
        </authorList>
    </citation>
    <scope>NUCLEOTIDE SEQUENCE [LARGE SCALE GENOMIC DNA]</scope>
    <source>
        <strain evidence="4 6">ATCC 30569</strain>
    </source>
</reference>
<accession>A0AA88KFJ7</accession>
<dbReference type="AlphaFoldDB" id="A0AA88KFJ7"/>
<dbReference type="GO" id="GO:0003729">
    <property type="term" value="F:mRNA binding"/>
    <property type="evidence" value="ECO:0007669"/>
    <property type="project" value="TreeGrafter"/>
</dbReference>
<dbReference type="EMBL" id="PYSW02000048">
    <property type="protein sequence ID" value="KAG2374136.1"/>
    <property type="molecule type" value="Genomic_DNA"/>
</dbReference>
<sequence>MCAKRLVGHDSDQRLFRWLASPIHKTLGVWNNRNFPTIIFKTFLIRCFSTSKLIHEAKSQENNFSSSHHHSNHHNKSYTVAKPPEPPKIVHEEQITLSFSDPQPSTTNLTKYNLGNRSSRIQHHIQTENNETQHDTKPTNEALAESARLLLLKNAEDAINVIKTSCELGSDGRINIIHLLSQEGGVEVLWRLHQAYSEIGNFEEMKNIYLTVEAQKNIDVFIKNRFKGEFVNLYSKSGNFKAAFHVLDGLPISSKWIQLFINASQQILQKNVGEVHHVIKYLSQLINHRMDEINKKIINPDHLLKPDLNTQNKEVGKTTTSQQVHDHISRSEPLENSLRKIRIFFETFGAKSHLSRFALMIAEAYSFLDEHANIETIFNHLLDSKKENVKHTYATTINLRKLKTLAMQSLIWQQRHQDAITLFFDKTIPSDNGSFEQLMKAFIDLGQMDFAIYLYKKYITNPTVGIFSELVKAYVLKGSLQKAEEIMREFLEATFIPQHRKVAFQTLLLKAYAENHLIYQAQKLFDTITQPDNRCYNELMKAYCNIGDSVKAREIFKVIPEKDTVSYLYLLESYLLDSDSRSALKAYEHIPQPTSSHADIVIRTILRDENYGGLEQAIQFFNTLEQPVLSTQKHILRALAKFGSEKEVYEFLEAIPNPDMECLSCLLLHIFKSGSPDIEAAKKVFDMIPHPDGICYGYMICIYGRIGDLEMVNQLLHQFPSTFTMQGYFYAYIANDETKQLLEEYPQLLAKYPRCFSTNDVYVSAIMEAIRSRNGEAALELFFIYMEHARTKLARDLASLLEFICHEGSIEKYKRLQPLIQKIVEALPKCVSTPNVRDKIDKLVTDIKEVLETDV</sequence>
<evidence type="ECO:0000256" key="3">
    <source>
        <dbReference type="SAM" id="MobiDB-lite"/>
    </source>
</evidence>